<gene>
    <name evidence="6" type="ORF">SAMN00790413_06357</name>
</gene>
<dbReference type="AlphaFoldDB" id="A0A1W1VUS5"/>
<dbReference type="SUPFAM" id="SSF46689">
    <property type="entry name" value="Homeodomain-like"/>
    <property type="match status" value="1"/>
</dbReference>
<dbReference type="PROSITE" id="PS50977">
    <property type="entry name" value="HTH_TETR_2"/>
    <property type="match status" value="1"/>
</dbReference>
<dbReference type="InterPro" id="IPR011075">
    <property type="entry name" value="TetR_C"/>
</dbReference>
<evidence type="ECO:0000259" key="5">
    <source>
        <dbReference type="PROSITE" id="PS50977"/>
    </source>
</evidence>
<dbReference type="InterPro" id="IPR036271">
    <property type="entry name" value="Tet_transcr_reg_TetR-rel_C_sf"/>
</dbReference>
<dbReference type="PANTHER" id="PTHR47506">
    <property type="entry name" value="TRANSCRIPTIONAL REGULATORY PROTEIN"/>
    <property type="match status" value="1"/>
</dbReference>
<dbReference type="RefSeq" id="WP_084051186.1">
    <property type="nucleotide sequence ID" value="NZ_FWWU01000010.1"/>
</dbReference>
<dbReference type="Proteomes" id="UP000192582">
    <property type="component" value="Unassembled WGS sequence"/>
</dbReference>
<keyword evidence="7" id="KW-1185">Reference proteome</keyword>
<organism evidence="6 7">
    <name type="scientific">Deinococcus hopiensis KR-140</name>
    <dbReference type="NCBI Taxonomy" id="695939"/>
    <lineage>
        <taxon>Bacteria</taxon>
        <taxon>Thermotogati</taxon>
        <taxon>Deinococcota</taxon>
        <taxon>Deinococci</taxon>
        <taxon>Deinococcales</taxon>
        <taxon>Deinococcaceae</taxon>
        <taxon>Deinococcus</taxon>
    </lineage>
</organism>
<reference evidence="6 7" key="1">
    <citation type="submission" date="2017-04" db="EMBL/GenBank/DDBJ databases">
        <authorList>
            <person name="Afonso C.L."/>
            <person name="Miller P.J."/>
            <person name="Scott M.A."/>
            <person name="Spackman E."/>
            <person name="Goraichik I."/>
            <person name="Dimitrov K.M."/>
            <person name="Suarez D.L."/>
            <person name="Swayne D.E."/>
        </authorList>
    </citation>
    <scope>NUCLEOTIDE SEQUENCE [LARGE SCALE GENOMIC DNA]</scope>
    <source>
        <strain evidence="6 7">KR-140</strain>
    </source>
</reference>
<protein>
    <submittedName>
        <fullName evidence="6">Transcriptional regulator, TetR family</fullName>
    </submittedName>
</protein>
<feature type="DNA-binding region" description="H-T-H motif" evidence="4">
    <location>
        <begin position="27"/>
        <end position="46"/>
    </location>
</feature>
<dbReference type="OrthoDB" id="9809772at2"/>
<dbReference type="EMBL" id="FWWU01000010">
    <property type="protein sequence ID" value="SMB97125.1"/>
    <property type="molecule type" value="Genomic_DNA"/>
</dbReference>
<dbReference type="Gene3D" id="1.10.357.10">
    <property type="entry name" value="Tetracycline Repressor, domain 2"/>
    <property type="match status" value="1"/>
</dbReference>
<keyword evidence="2 4" id="KW-0238">DNA-binding</keyword>
<dbReference type="InterPro" id="IPR001647">
    <property type="entry name" value="HTH_TetR"/>
</dbReference>
<evidence type="ECO:0000313" key="6">
    <source>
        <dbReference type="EMBL" id="SMB97125.1"/>
    </source>
</evidence>
<dbReference type="PRINTS" id="PR00455">
    <property type="entry name" value="HTHTETR"/>
</dbReference>
<name>A0A1W1VUS5_9DEIO</name>
<dbReference type="PANTHER" id="PTHR47506:SF1">
    <property type="entry name" value="HTH-TYPE TRANSCRIPTIONAL REGULATOR YJDC"/>
    <property type="match status" value="1"/>
</dbReference>
<proteinExistence type="predicted"/>
<dbReference type="Pfam" id="PF00440">
    <property type="entry name" value="TetR_N"/>
    <property type="match status" value="1"/>
</dbReference>
<dbReference type="SUPFAM" id="SSF48498">
    <property type="entry name" value="Tetracyclin repressor-like, C-terminal domain"/>
    <property type="match status" value="1"/>
</dbReference>
<accession>A0A1W1VUS5</accession>
<feature type="domain" description="HTH tetR-type" evidence="5">
    <location>
        <begin position="4"/>
        <end position="64"/>
    </location>
</feature>
<dbReference type="Pfam" id="PF16925">
    <property type="entry name" value="TetR_C_13"/>
    <property type="match status" value="1"/>
</dbReference>
<evidence type="ECO:0000256" key="2">
    <source>
        <dbReference type="ARBA" id="ARBA00023125"/>
    </source>
</evidence>
<evidence type="ECO:0000256" key="3">
    <source>
        <dbReference type="ARBA" id="ARBA00023163"/>
    </source>
</evidence>
<keyword evidence="3" id="KW-0804">Transcription</keyword>
<sequence>MKGSTTVQDILDSAQALVQRQGYNAFAYKDIAQDVGIRGASIHYHFPTKADLGVALVRRYRNVVDVQLEHLNSLPAPEALRRFGRLYQSVTTEDGRVCLNLMLAADLPTLPEPVANELRRSLEAQEAWLEAVMEEGARSNTLTLRTSPREEARSLLALTEGAMLLARVAGDPLRFSAVYDHVLSALIV</sequence>
<evidence type="ECO:0000256" key="1">
    <source>
        <dbReference type="ARBA" id="ARBA00023015"/>
    </source>
</evidence>
<dbReference type="InterPro" id="IPR009057">
    <property type="entry name" value="Homeodomain-like_sf"/>
</dbReference>
<evidence type="ECO:0000313" key="7">
    <source>
        <dbReference type="Proteomes" id="UP000192582"/>
    </source>
</evidence>
<dbReference type="GO" id="GO:0003677">
    <property type="term" value="F:DNA binding"/>
    <property type="evidence" value="ECO:0007669"/>
    <property type="project" value="UniProtKB-UniRule"/>
</dbReference>
<evidence type="ECO:0000256" key="4">
    <source>
        <dbReference type="PROSITE-ProRule" id="PRU00335"/>
    </source>
</evidence>
<keyword evidence="1" id="KW-0805">Transcription regulation</keyword>